<evidence type="ECO:0000256" key="1">
    <source>
        <dbReference type="ARBA" id="ARBA00023002"/>
    </source>
</evidence>
<dbReference type="PANTHER" id="PTHR45934">
    <property type="entry name" value="FAD/NAD(P)-BINDING OXIDOREDUCTASE FAMILY PROTEIN"/>
    <property type="match status" value="1"/>
</dbReference>
<dbReference type="InterPro" id="IPR002938">
    <property type="entry name" value="FAD-bd"/>
</dbReference>
<dbReference type="EMBL" id="CM018032">
    <property type="protein sequence ID" value="KAA8546965.1"/>
    <property type="molecule type" value="Genomic_DNA"/>
</dbReference>
<dbReference type="InterPro" id="IPR036188">
    <property type="entry name" value="FAD/NAD-bd_sf"/>
</dbReference>
<dbReference type="Gene3D" id="3.50.50.60">
    <property type="entry name" value="FAD/NAD(P)-binding domain"/>
    <property type="match status" value="1"/>
</dbReference>
<sequence length="427" mass="46895">MPKSEREMELEEDVVIVGAGIAGLAMAVAMKKVGIRALVLERSEGLRATGAAIILLPNAWLALDVLGVAHKLTSIYASTQKECITNIGDGAIQNVSYIGTDRRGAGPRPVHRKALLEALAEELPINTVRFSSKLTSIEAQKQEGSSTAMIQIEDGTTIRAKVLIGCDGLHSVVASWLGLGAPVNSGRSVVRGIAEFPQGHGLKQEFKQFVDVGKRAGFVPLTNIEVYWFFTIKSTPRGESKTQNPKLIQREVMENFAKDFPPIYLDIVNHTNLSTLTWTPLLFRYPWDVIFGNICRGTITVAGDAMHPMTPDLAQGGSAALEDAVVLGRHIAESLIHNGRLVPGEVAGAMERYVKERRWRVAGLIMGSYLSGWVQEGGSTWWMKFFRDVIFYKLIYSRIVDVMHYDCGKLPNVSSSSSKLDNHSKVY</sequence>
<keyword evidence="6" id="KW-1185">Reference proteome</keyword>
<keyword evidence="1" id="KW-0560">Oxidoreductase</keyword>
<evidence type="ECO:0000256" key="2">
    <source>
        <dbReference type="ARBA" id="ARBA00023033"/>
    </source>
</evidence>
<evidence type="ECO:0000313" key="5">
    <source>
        <dbReference type="EMBL" id="KAA8546965.1"/>
    </source>
</evidence>
<name>A0A5J5BVA3_9ASTE</name>
<evidence type="ECO:0000313" key="6">
    <source>
        <dbReference type="Proteomes" id="UP000325577"/>
    </source>
</evidence>
<dbReference type="GO" id="GO:0004497">
    <property type="term" value="F:monooxygenase activity"/>
    <property type="evidence" value="ECO:0007669"/>
    <property type="project" value="UniProtKB-KW"/>
</dbReference>
<dbReference type="Proteomes" id="UP000325577">
    <property type="component" value="Linkage Group LG1"/>
</dbReference>
<proteinExistence type="inferred from homology"/>
<comment type="similarity">
    <text evidence="3">Belongs to the 3-hydroxybenzoate 6-hydroxylase family.</text>
</comment>
<dbReference type="InterPro" id="IPR044560">
    <property type="entry name" value="MOase"/>
</dbReference>
<gene>
    <name evidence="5" type="ORF">F0562_003394</name>
</gene>
<feature type="domain" description="FAD-binding" evidence="4">
    <location>
        <begin position="13"/>
        <end position="336"/>
    </location>
</feature>
<accession>A0A5J5BVA3</accession>
<dbReference type="OrthoDB" id="1878542at2759"/>
<protein>
    <recommendedName>
        <fullName evidence="4">FAD-binding domain-containing protein</fullName>
    </recommendedName>
</protein>
<reference evidence="5 6" key="1">
    <citation type="submission" date="2019-09" db="EMBL/GenBank/DDBJ databases">
        <title>A chromosome-level genome assembly of the Chinese tupelo Nyssa sinensis.</title>
        <authorList>
            <person name="Yang X."/>
            <person name="Kang M."/>
            <person name="Yang Y."/>
            <person name="Xiong H."/>
            <person name="Wang M."/>
            <person name="Zhang Z."/>
            <person name="Wang Z."/>
            <person name="Wu H."/>
            <person name="Ma T."/>
            <person name="Liu J."/>
            <person name="Xi Z."/>
        </authorList>
    </citation>
    <scope>NUCLEOTIDE SEQUENCE [LARGE SCALE GENOMIC DNA]</scope>
    <source>
        <strain evidence="5">J267</strain>
        <tissue evidence="5">Leaf</tissue>
    </source>
</reference>
<keyword evidence="2" id="KW-0503">Monooxygenase</keyword>
<dbReference type="SUPFAM" id="SSF51905">
    <property type="entry name" value="FAD/NAD(P)-binding domain"/>
    <property type="match status" value="1"/>
</dbReference>
<organism evidence="5 6">
    <name type="scientific">Nyssa sinensis</name>
    <dbReference type="NCBI Taxonomy" id="561372"/>
    <lineage>
        <taxon>Eukaryota</taxon>
        <taxon>Viridiplantae</taxon>
        <taxon>Streptophyta</taxon>
        <taxon>Embryophyta</taxon>
        <taxon>Tracheophyta</taxon>
        <taxon>Spermatophyta</taxon>
        <taxon>Magnoliopsida</taxon>
        <taxon>eudicotyledons</taxon>
        <taxon>Gunneridae</taxon>
        <taxon>Pentapetalae</taxon>
        <taxon>asterids</taxon>
        <taxon>Cornales</taxon>
        <taxon>Nyssaceae</taxon>
        <taxon>Nyssa</taxon>
    </lineage>
</organism>
<dbReference type="AlphaFoldDB" id="A0A5J5BVA3"/>
<dbReference type="PANTHER" id="PTHR45934:SF1">
    <property type="entry name" value="OS04G0423100 PROTEIN"/>
    <property type="match status" value="1"/>
</dbReference>
<dbReference type="GO" id="GO:0071949">
    <property type="term" value="F:FAD binding"/>
    <property type="evidence" value="ECO:0007669"/>
    <property type="project" value="InterPro"/>
</dbReference>
<dbReference type="PRINTS" id="PR00420">
    <property type="entry name" value="RNGMNOXGNASE"/>
</dbReference>
<dbReference type="Pfam" id="PF01494">
    <property type="entry name" value="FAD_binding_3"/>
    <property type="match status" value="1"/>
</dbReference>
<evidence type="ECO:0000259" key="4">
    <source>
        <dbReference type="Pfam" id="PF01494"/>
    </source>
</evidence>
<evidence type="ECO:0000256" key="3">
    <source>
        <dbReference type="ARBA" id="ARBA00024018"/>
    </source>
</evidence>